<keyword evidence="1" id="KW-0328">Glycosyltransferase</keyword>
<protein>
    <submittedName>
        <fullName evidence="3">WecB/TagA/CpsF family glycosyltransferase</fullName>
    </submittedName>
</protein>
<dbReference type="EMBL" id="JACVHF010000006">
    <property type="protein sequence ID" value="MBC9784497.1"/>
    <property type="molecule type" value="Genomic_DNA"/>
</dbReference>
<keyword evidence="4" id="KW-1185">Reference proteome</keyword>
<dbReference type="PANTHER" id="PTHR34136">
    <property type="match status" value="1"/>
</dbReference>
<dbReference type="Proteomes" id="UP000617402">
    <property type="component" value="Unassembled WGS sequence"/>
</dbReference>
<organism evidence="3 4">
    <name type="scientific">Heliobacterium chlorum</name>
    <dbReference type="NCBI Taxonomy" id="2698"/>
    <lineage>
        <taxon>Bacteria</taxon>
        <taxon>Bacillati</taxon>
        <taxon>Bacillota</taxon>
        <taxon>Clostridia</taxon>
        <taxon>Eubacteriales</taxon>
        <taxon>Heliobacteriaceae</taxon>
        <taxon>Heliobacterium</taxon>
    </lineage>
</organism>
<name>A0ABR7T2R6_HELCL</name>
<dbReference type="PANTHER" id="PTHR34136:SF1">
    <property type="entry name" value="UDP-N-ACETYL-D-MANNOSAMINURONIC ACID TRANSFERASE"/>
    <property type="match status" value="1"/>
</dbReference>
<dbReference type="Pfam" id="PF03808">
    <property type="entry name" value="Glyco_tran_WecG"/>
    <property type="match status" value="1"/>
</dbReference>
<evidence type="ECO:0000313" key="4">
    <source>
        <dbReference type="Proteomes" id="UP000617402"/>
    </source>
</evidence>
<gene>
    <name evidence="3" type="ORF">H1S01_08225</name>
</gene>
<dbReference type="InterPro" id="IPR004629">
    <property type="entry name" value="WecG_TagA_CpsF"/>
</dbReference>
<proteinExistence type="predicted"/>
<keyword evidence="2" id="KW-0808">Transferase</keyword>
<dbReference type="NCBIfam" id="TIGR00696">
    <property type="entry name" value="wecG_tagA_cpsF"/>
    <property type="match status" value="1"/>
</dbReference>
<sequence length="243" mass="26549">MSSALAKVENLVEKGGNHQVVTANPEILYSALQDSELNQIIEQASLVTADGIGVVWAASRVGTPVPERVTGIDLMSNILARAAQKGWPCFFLGGAPEKAASGTQPTIPSVAEEAAVRLKRLYPGLQVVGTAHGYFNELQQAELDMQIAAAKPRLLFVGLGAPRQEKWIKMYLQRTPLPDLLAMGIGGSMDVFAGTVQRAPAWCQQLHIEWLYRLLTQPSRIKRQLNLPIFAWQVLRQSNRGGK</sequence>
<comment type="caution">
    <text evidence="3">The sequence shown here is derived from an EMBL/GenBank/DDBJ whole genome shotgun (WGS) entry which is preliminary data.</text>
</comment>
<evidence type="ECO:0000256" key="1">
    <source>
        <dbReference type="ARBA" id="ARBA00022676"/>
    </source>
</evidence>
<reference evidence="3 4" key="1">
    <citation type="submission" date="2020-07" db="EMBL/GenBank/DDBJ databases">
        <title>Draft whole-genome sequence of Heliobacterium chlorum DSM 3682, type strain.</title>
        <authorList>
            <person name="Kyndt J.A."/>
            <person name="Meyer T.E."/>
            <person name="Imhoff J.F."/>
        </authorList>
    </citation>
    <scope>NUCLEOTIDE SEQUENCE [LARGE SCALE GENOMIC DNA]</scope>
    <source>
        <strain evidence="3 4">DSM 3682</strain>
    </source>
</reference>
<evidence type="ECO:0000256" key="2">
    <source>
        <dbReference type="ARBA" id="ARBA00022679"/>
    </source>
</evidence>
<evidence type="ECO:0000313" key="3">
    <source>
        <dbReference type="EMBL" id="MBC9784497.1"/>
    </source>
</evidence>
<dbReference type="CDD" id="cd06533">
    <property type="entry name" value="Glyco_transf_WecG_TagA"/>
    <property type="match status" value="1"/>
</dbReference>
<accession>A0ABR7T2R6</accession>